<reference evidence="2 3" key="1">
    <citation type="submission" date="2018-03" db="EMBL/GenBank/DDBJ databases">
        <title>Phenotypic and genomic properties of Cyclonatronum proteinivorum gen. nov., sp. nov., a haloalkaliphilic bacteroidete from soda lakes possessing Na+-translocating rhodopsin.</title>
        <authorList>
            <person name="Toshchakov S.V."/>
            <person name="Korzhenkov A."/>
            <person name="Samarov N.I."/>
            <person name="Kublanov I.V."/>
            <person name="Muntyan M.S."/>
            <person name="Sorokin D.Y."/>
        </authorList>
    </citation>
    <scope>NUCLEOTIDE SEQUENCE [LARGE SCALE GENOMIC DNA]</scope>
    <source>
        <strain evidence="2 3">Omega</strain>
    </source>
</reference>
<protein>
    <submittedName>
        <fullName evidence="2">PIN domain-containing protein</fullName>
    </submittedName>
</protein>
<dbReference type="AlphaFoldDB" id="A0A345UPP5"/>
<evidence type="ECO:0000313" key="3">
    <source>
        <dbReference type="Proteomes" id="UP000254808"/>
    </source>
</evidence>
<dbReference type="KEGG" id="cprv:CYPRO_3214"/>
<feature type="domain" description="PIN" evidence="1">
    <location>
        <begin position="2"/>
        <end position="116"/>
    </location>
</feature>
<dbReference type="Pfam" id="PF13470">
    <property type="entry name" value="PIN_3"/>
    <property type="match status" value="1"/>
</dbReference>
<dbReference type="OrthoDB" id="1148871at2"/>
<proteinExistence type="predicted"/>
<keyword evidence="3" id="KW-1185">Reference proteome</keyword>
<organism evidence="2 3">
    <name type="scientific">Cyclonatronum proteinivorum</name>
    <dbReference type="NCBI Taxonomy" id="1457365"/>
    <lineage>
        <taxon>Bacteria</taxon>
        <taxon>Pseudomonadati</taxon>
        <taxon>Balneolota</taxon>
        <taxon>Balneolia</taxon>
        <taxon>Balneolales</taxon>
        <taxon>Cyclonatronaceae</taxon>
        <taxon>Cyclonatronum</taxon>
    </lineage>
</organism>
<dbReference type="InterPro" id="IPR029060">
    <property type="entry name" value="PIN-like_dom_sf"/>
</dbReference>
<evidence type="ECO:0000313" key="2">
    <source>
        <dbReference type="EMBL" id="AXJ02447.1"/>
    </source>
</evidence>
<gene>
    <name evidence="2" type="ORF">CYPRO_3214</name>
</gene>
<dbReference type="RefSeq" id="WP_114985534.1">
    <property type="nucleotide sequence ID" value="NZ_CP027806.1"/>
</dbReference>
<dbReference type="InterPro" id="IPR002716">
    <property type="entry name" value="PIN_dom"/>
</dbReference>
<dbReference type="SUPFAM" id="SSF88723">
    <property type="entry name" value="PIN domain-like"/>
    <property type="match status" value="1"/>
</dbReference>
<dbReference type="EMBL" id="CP027806">
    <property type="protein sequence ID" value="AXJ02447.1"/>
    <property type="molecule type" value="Genomic_DNA"/>
</dbReference>
<name>A0A345UPP5_9BACT</name>
<sequence length="139" mass="15745">MKILIDSDVCLDVLVARVPFVIDSAKIFMAMESKIINGVITAESFTNIYYILRKQLGKQDAMNKLIKIRSISSIGPVLSSSIDKALHSDWSDFEDALQHQIALECNCKLIVTRNIKDYKLSLIDVFSPRDFVKYKLSKS</sequence>
<evidence type="ECO:0000259" key="1">
    <source>
        <dbReference type="Pfam" id="PF13470"/>
    </source>
</evidence>
<accession>A0A345UPP5</accession>
<dbReference type="Proteomes" id="UP000254808">
    <property type="component" value="Chromosome"/>
</dbReference>